<feature type="domain" description="GP-PDE" evidence="2">
    <location>
        <begin position="87"/>
        <end position="331"/>
    </location>
</feature>
<dbReference type="InterPro" id="IPR051578">
    <property type="entry name" value="GDPD"/>
</dbReference>
<keyword evidence="4" id="KW-1185">Reference proteome</keyword>
<proteinExistence type="predicted"/>
<organism evidence="3 4">
    <name type="scientific">Vairimorpha necatrix</name>
    <dbReference type="NCBI Taxonomy" id="6039"/>
    <lineage>
        <taxon>Eukaryota</taxon>
        <taxon>Fungi</taxon>
        <taxon>Fungi incertae sedis</taxon>
        <taxon>Microsporidia</taxon>
        <taxon>Nosematidae</taxon>
        <taxon>Vairimorpha</taxon>
    </lineage>
</organism>
<evidence type="ECO:0000313" key="4">
    <source>
        <dbReference type="Proteomes" id="UP001334084"/>
    </source>
</evidence>
<dbReference type="SUPFAM" id="SSF51695">
    <property type="entry name" value="PLC-like phosphodiesterases"/>
    <property type="match status" value="1"/>
</dbReference>
<reference evidence="3" key="1">
    <citation type="journal article" date="2024" name="BMC Genomics">
        <title>Functional annotation of a divergent genome using sequence and structure-based similarity.</title>
        <authorList>
            <person name="Svedberg D."/>
            <person name="Winiger R.R."/>
            <person name="Berg A."/>
            <person name="Sharma H."/>
            <person name="Tellgren-Roth C."/>
            <person name="Debrunner-Vossbrinck B.A."/>
            <person name="Vossbrinck C.R."/>
            <person name="Barandun J."/>
        </authorList>
    </citation>
    <scope>NUCLEOTIDE SEQUENCE</scope>
    <source>
        <strain evidence="3">Illinois isolate</strain>
    </source>
</reference>
<dbReference type="GO" id="GO:0008081">
    <property type="term" value="F:phosphoric diester hydrolase activity"/>
    <property type="evidence" value="ECO:0007669"/>
    <property type="project" value="InterPro"/>
</dbReference>
<dbReference type="KEGG" id="vnx:VNE69_05253"/>
<dbReference type="Pfam" id="PF03009">
    <property type="entry name" value="GDPD"/>
    <property type="match status" value="1"/>
</dbReference>
<keyword evidence="1" id="KW-0378">Hydrolase</keyword>
<dbReference type="CDD" id="cd08556">
    <property type="entry name" value="GDPD"/>
    <property type="match status" value="1"/>
</dbReference>
<dbReference type="RefSeq" id="XP_065329809.1">
    <property type="nucleotide sequence ID" value="XM_065473737.1"/>
</dbReference>
<evidence type="ECO:0000256" key="1">
    <source>
        <dbReference type="ARBA" id="ARBA00022801"/>
    </source>
</evidence>
<evidence type="ECO:0000259" key="2">
    <source>
        <dbReference type="PROSITE" id="PS51704"/>
    </source>
</evidence>
<dbReference type="Proteomes" id="UP001334084">
    <property type="component" value="Chromosome 5"/>
</dbReference>
<name>A0AAX4JCD9_9MICR</name>
<dbReference type="InterPro" id="IPR017946">
    <property type="entry name" value="PLC-like_Pdiesterase_TIM-brl"/>
</dbReference>
<dbReference type="PROSITE" id="PS51704">
    <property type="entry name" value="GP_PDE"/>
    <property type="match status" value="1"/>
</dbReference>
<dbReference type="InterPro" id="IPR030395">
    <property type="entry name" value="GP_PDE_dom"/>
</dbReference>
<sequence length="331" mass="38111">MRRVFSFMIVEIYDISKDITIMVNQQTRIVAPVLFNNVRIIGNSDSKIFINDKEINSEQATVNVGSANILITRENFYDFQFTNEKNLGVVGHRGLGMDNGDVLENTIESFELALKKVKWVEMDVQLAYKKTPVIFHDTLIYDEETKEHHTEKGEKVIMTNDFPPTLNQVLQALKGKGGINLEIKYPINMDPLIQLSGFNEHDIESDADVGYDVPFFVDSIFKIIYKNNFTDIVFSSFSPYVLLYIKTRHPDARVLLLTDKYYEIINPFCTGIKLSGLVFNYRSFKTEDISKLSECLDKYVYDVFTKEEYENCVSMNIRGVITDNIDELLST</sequence>
<accession>A0AAX4JCD9</accession>
<protein>
    <submittedName>
        <fullName evidence="3">Glycerophosphoryldiester phosphodiesterase</fullName>
    </submittedName>
</protein>
<dbReference type="Gene3D" id="3.20.20.190">
    <property type="entry name" value="Phosphatidylinositol (PI) phosphodiesterase"/>
    <property type="match status" value="1"/>
</dbReference>
<dbReference type="PANTHER" id="PTHR22958">
    <property type="entry name" value="GLYCEROPHOSPHORYL DIESTER PHOSPHODIESTERASE"/>
    <property type="match status" value="1"/>
</dbReference>
<dbReference type="EMBL" id="CP142730">
    <property type="protein sequence ID" value="WUR03664.1"/>
    <property type="molecule type" value="Genomic_DNA"/>
</dbReference>
<evidence type="ECO:0000313" key="3">
    <source>
        <dbReference type="EMBL" id="WUR03664.1"/>
    </source>
</evidence>
<gene>
    <name evidence="3" type="ORF">VNE69_05253</name>
</gene>
<dbReference type="PANTHER" id="PTHR22958:SF1">
    <property type="entry name" value="GLYCEROPHOSPHOCHOLINE PHOSPHODIESTERASE GPCPD1"/>
    <property type="match status" value="1"/>
</dbReference>
<dbReference type="AlphaFoldDB" id="A0AAX4JCD9"/>
<dbReference type="GO" id="GO:0046475">
    <property type="term" value="P:glycerophospholipid catabolic process"/>
    <property type="evidence" value="ECO:0007669"/>
    <property type="project" value="TreeGrafter"/>
</dbReference>
<dbReference type="GeneID" id="90541477"/>